<accession>A0AAV0WWW2</accession>
<gene>
    <name evidence="1" type="ORF">MEUPH1_LOCUS15475</name>
</gene>
<organism evidence="1 2">
    <name type="scientific">Macrosiphum euphorbiae</name>
    <name type="common">potato aphid</name>
    <dbReference type="NCBI Taxonomy" id="13131"/>
    <lineage>
        <taxon>Eukaryota</taxon>
        <taxon>Metazoa</taxon>
        <taxon>Ecdysozoa</taxon>
        <taxon>Arthropoda</taxon>
        <taxon>Hexapoda</taxon>
        <taxon>Insecta</taxon>
        <taxon>Pterygota</taxon>
        <taxon>Neoptera</taxon>
        <taxon>Paraneoptera</taxon>
        <taxon>Hemiptera</taxon>
        <taxon>Sternorrhyncha</taxon>
        <taxon>Aphidomorpha</taxon>
        <taxon>Aphidoidea</taxon>
        <taxon>Aphididae</taxon>
        <taxon>Macrosiphini</taxon>
        <taxon>Macrosiphum</taxon>
    </lineage>
</organism>
<comment type="caution">
    <text evidence="1">The sequence shown here is derived from an EMBL/GenBank/DDBJ whole genome shotgun (WGS) entry which is preliminary data.</text>
</comment>
<reference evidence="1 2" key="1">
    <citation type="submission" date="2023-01" db="EMBL/GenBank/DDBJ databases">
        <authorList>
            <person name="Whitehead M."/>
        </authorList>
    </citation>
    <scope>NUCLEOTIDE SEQUENCE [LARGE SCALE GENOMIC DNA]</scope>
</reference>
<dbReference type="EMBL" id="CARXXK010000003">
    <property type="protein sequence ID" value="CAI6360144.1"/>
    <property type="molecule type" value="Genomic_DNA"/>
</dbReference>
<protein>
    <submittedName>
        <fullName evidence="1">Uncharacterized protein</fullName>
    </submittedName>
</protein>
<sequence>MCKSVCDGYQESMNIDVTVNVSLINSNCDYTGSTTIVEHLANCTHLAKCPDLSIACVCYYNVRCDRRTKSVTYTFTPNRKGYLRVMVTDSGTPKYIT</sequence>
<dbReference type="AlphaFoldDB" id="A0AAV0WWW2"/>
<proteinExistence type="predicted"/>
<dbReference type="Proteomes" id="UP001160148">
    <property type="component" value="Unassembled WGS sequence"/>
</dbReference>
<evidence type="ECO:0000313" key="1">
    <source>
        <dbReference type="EMBL" id="CAI6360144.1"/>
    </source>
</evidence>
<keyword evidence="2" id="KW-1185">Reference proteome</keyword>
<evidence type="ECO:0000313" key="2">
    <source>
        <dbReference type="Proteomes" id="UP001160148"/>
    </source>
</evidence>
<name>A0AAV0WWW2_9HEMI</name>